<dbReference type="InterPro" id="IPR029056">
    <property type="entry name" value="Ribokinase-like"/>
</dbReference>
<feature type="domain" description="Myo-inositol-1-phosphate synthase GAPDH-like" evidence="1">
    <location>
        <begin position="3"/>
        <end position="63"/>
    </location>
</feature>
<dbReference type="Pfam" id="PF01658">
    <property type="entry name" value="Inos-1-P_synth"/>
    <property type="match status" value="1"/>
</dbReference>
<dbReference type="InterPro" id="IPR013021">
    <property type="entry name" value="Myo-inos-1-P_Synthase_GAPDH"/>
</dbReference>
<dbReference type="OrthoDB" id="2887at2759"/>
<gene>
    <name evidence="2" type="ORF">TrRE_jg7876</name>
</gene>
<reference evidence="2" key="1">
    <citation type="submission" date="2022-07" db="EMBL/GenBank/DDBJ databases">
        <title>Genome analysis of Parmales, a sister group of diatoms, reveals the evolutionary specialization of diatoms from phago-mixotrophs to photoautotrophs.</title>
        <authorList>
            <person name="Ban H."/>
            <person name="Sato S."/>
            <person name="Yoshikawa S."/>
            <person name="Kazumasa Y."/>
            <person name="Nakamura Y."/>
            <person name="Ichinomiya M."/>
            <person name="Saitoh K."/>
            <person name="Sato N."/>
            <person name="Blanc-Mathieu R."/>
            <person name="Endo H."/>
            <person name="Kuwata A."/>
            <person name="Ogata H."/>
        </authorList>
    </citation>
    <scope>NUCLEOTIDE SEQUENCE</scope>
</reference>
<name>A0A9W7CBQ2_9STRA</name>
<dbReference type="SUPFAM" id="SSF53613">
    <property type="entry name" value="Ribokinase-like"/>
    <property type="match status" value="1"/>
</dbReference>
<accession>A0A9W7CBQ2</accession>
<keyword evidence="3" id="KW-1185">Reference proteome</keyword>
<feature type="non-terminal residue" evidence="2">
    <location>
        <position position="358"/>
    </location>
</feature>
<evidence type="ECO:0000313" key="2">
    <source>
        <dbReference type="EMBL" id="GMI03261.1"/>
    </source>
</evidence>
<dbReference type="AlphaFoldDB" id="A0A9W7CBQ2"/>
<organism evidence="2 3">
    <name type="scientific">Triparma retinervis</name>
    <dbReference type="NCBI Taxonomy" id="2557542"/>
    <lineage>
        <taxon>Eukaryota</taxon>
        <taxon>Sar</taxon>
        <taxon>Stramenopiles</taxon>
        <taxon>Ochrophyta</taxon>
        <taxon>Bolidophyceae</taxon>
        <taxon>Parmales</taxon>
        <taxon>Triparmaceae</taxon>
        <taxon>Triparma</taxon>
    </lineage>
</organism>
<comment type="caution">
    <text evidence="2">The sequence shown here is derived from an EMBL/GenBank/DDBJ whole genome shotgun (WGS) entry which is preliminary data.</text>
</comment>
<evidence type="ECO:0000259" key="1">
    <source>
        <dbReference type="Pfam" id="PF01658"/>
    </source>
</evidence>
<protein>
    <recommendedName>
        <fullName evidence="1">Myo-inositol-1-phosphate synthase GAPDH-like domain-containing protein</fullName>
    </recommendedName>
</protein>
<dbReference type="Gene3D" id="3.30.360.10">
    <property type="entry name" value="Dihydrodipicolinate Reductase, domain 2"/>
    <property type="match status" value="1"/>
</dbReference>
<dbReference type="EMBL" id="BRXZ01000023">
    <property type="protein sequence ID" value="GMI03261.1"/>
    <property type="molecule type" value="Genomic_DNA"/>
</dbReference>
<sequence>MSAKMSVKHDIFSPWHESQLDHAVSVMYTPHLNDSKRDYVEYTSSGFLSHPHTMVTYTAASDSCLCAPLMIDAAVWCDYFARRDWDVARTSRALAYLFKVPDGAAKGVDPGFFKQMETLKEEAYRAGGIQGTPGKVPPVDSAVGKVSGGKGHNNPRLVRRVRIKETIRARGSPRPKWSVPHSRAGVICAGLACIDLQVTGCSSSVNAEDIGTFKSVVTDAGGSVPNALGALARMTYGRDKVGMFVPPPVFGTVAAVCAVGGDEEGGTLRDIIKDKGKGSGNVETRTVKIVEGGTTGKAVLPIYQDGRRGCWYNAGVNERVTGEFMGEIVKGCGGVRAGGTIFGYPNLLPGIRGEGGGV</sequence>
<proteinExistence type="predicted"/>
<evidence type="ECO:0000313" key="3">
    <source>
        <dbReference type="Proteomes" id="UP001165082"/>
    </source>
</evidence>
<dbReference type="Gene3D" id="3.40.1190.20">
    <property type="match status" value="1"/>
</dbReference>
<dbReference type="Proteomes" id="UP001165082">
    <property type="component" value="Unassembled WGS sequence"/>
</dbReference>